<proteinExistence type="predicted"/>
<reference evidence="2" key="2">
    <citation type="submission" date="2015-01" db="EMBL/GenBank/DDBJ databases">
        <title>Evolutionary Origins and Diversification of the Mycorrhizal Mutualists.</title>
        <authorList>
            <consortium name="DOE Joint Genome Institute"/>
            <consortium name="Mycorrhizal Genomics Consortium"/>
            <person name="Kohler A."/>
            <person name="Kuo A."/>
            <person name="Nagy L.G."/>
            <person name="Floudas D."/>
            <person name="Copeland A."/>
            <person name="Barry K.W."/>
            <person name="Cichocki N."/>
            <person name="Veneault-Fourrey C."/>
            <person name="LaButti K."/>
            <person name="Lindquist E.A."/>
            <person name="Lipzen A."/>
            <person name="Lundell T."/>
            <person name="Morin E."/>
            <person name="Murat C."/>
            <person name="Riley R."/>
            <person name="Ohm R."/>
            <person name="Sun H."/>
            <person name="Tunlid A."/>
            <person name="Henrissat B."/>
            <person name="Grigoriev I.V."/>
            <person name="Hibbett D.S."/>
            <person name="Martin F."/>
        </authorList>
    </citation>
    <scope>NUCLEOTIDE SEQUENCE [LARGE SCALE GENOMIC DNA]</scope>
    <source>
        <strain evidence="2">h7</strain>
    </source>
</reference>
<dbReference type="EMBL" id="KN831774">
    <property type="protein sequence ID" value="KIM44092.1"/>
    <property type="molecule type" value="Genomic_DNA"/>
</dbReference>
<protein>
    <submittedName>
        <fullName evidence="1">Uncharacterized protein</fullName>
    </submittedName>
</protein>
<organism evidence="1 2">
    <name type="scientific">Hebeloma cylindrosporum</name>
    <dbReference type="NCBI Taxonomy" id="76867"/>
    <lineage>
        <taxon>Eukaryota</taxon>
        <taxon>Fungi</taxon>
        <taxon>Dikarya</taxon>
        <taxon>Basidiomycota</taxon>
        <taxon>Agaricomycotina</taxon>
        <taxon>Agaricomycetes</taxon>
        <taxon>Agaricomycetidae</taxon>
        <taxon>Agaricales</taxon>
        <taxon>Agaricineae</taxon>
        <taxon>Hymenogastraceae</taxon>
        <taxon>Hebeloma</taxon>
    </lineage>
</organism>
<reference evidence="1 2" key="1">
    <citation type="submission" date="2014-04" db="EMBL/GenBank/DDBJ databases">
        <authorList>
            <consortium name="DOE Joint Genome Institute"/>
            <person name="Kuo A."/>
            <person name="Gay G."/>
            <person name="Dore J."/>
            <person name="Kohler A."/>
            <person name="Nagy L.G."/>
            <person name="Floudas D."/>
            <person name="Copeland A."/>
            <person name="Barry K.W."/>
            <person name="Cichocki N."/>
            <person name="Veneault-Fourrey C."/>
            <person name="LaButti K."/>
            <person name="Lindquist E.A."/>
            <person name="Lipzen A."/>
            <person name="Lundell T."/>
            <person name="Morin E."/>
            <person name="Murat C."/>
            <person name="Sun H."/>
            <person name="Tunlid A."/>
            <person name="Henrissat B."/>
            <person name="Grigoriev I.V."/>
            <person name="Hibbett D.S."/>
            <person name="Martin F."/>
            <person name="Nordberg H.P."/>
            <person name="Cantor M.N."/>
            <person name="Hua S.X."/>
        </authorList>
    </citation>
    <scope>NUCLEOTIDE SEQUENCE [LARGE SCALE GENOMIC DNA]</scope>
    <source>
        <strain evidence="2">h7</strain>
    </source>
</reference>
<gene>
    <name evidence="1" type="ORF">M413DRAFT_443145</name>
</gene>
<accession>A0A0C2YSZ8</accession>
<dbReference type="HOGENOM" id="CLU_2606315_0_0_1"/>
<sequence>MADDCCFIIALPTRFLAHLHLFPEDNHGAALHKRCIPPQPLRCDDGFPPPFQSLFPSRLRHGTFAVCVWEDMDAVAVYG</sequence>
<evidence type="ECO:0000313" key="2">
    <source>
        <dbReference type="Proteomes" id="UP000053424"/>
    </source>
</evidence>
<keyword evidence="2" id="KW-1185">Reference proteome</keyword>
<evidence type="ECO:0000313" key="1">
    <source>
        <dbReference type="EMBL" id="KIM44092.1"/>
    </source>
</evidence>
<dbReference type="AlphaFoldDB" id="A0A0C2YSZ8"/>
<dbReference type="Proteomes" id="UP000053424">
    <property type="component" value="Unassembled WGS sequence"/>
</dbReference>
<name>A0A0C2YSZ8_HEBCY</name>